<dbReference type="SUPFAM" id="SSF50494">
    <property type="entry name" value="Trypsin-like serine proteases"/>
    <property type="match status" value="1"/>
</dbReference>
<dbReference type="InterPro" id="IPR033116">
    <property type="entry name" value="TRYPSIN_SER"/>
</dbReference>
<sequence>MEKWLIFLQFSLCIHAGYGAAELNLQKIIKSRIRRSGGFPKFPVIKIDERSDPLTCGSRTVEHRPMVPNYKIVGGSIPPYGAYPWQVGIQAYKEHLGSYEHNCGGALIGPQLVLTAGHCIKAHENKKMRVVVGDYNLESHDDFQHTYKIEKFVIHPEFRKNGPYSNDIALIKLKGTPRVNSHVQYICLPDKNEVNRAGEWCVVSGWGANKPDYPDAFSVDLRAAAVPLISLDKCRSPDILGGRRQSILDSMICAGRLNGGVDACAGDSGGPLACKKNGKFYLTGIVSWGDGCAKKNRPGVYTRVAHYQKWIEETSKKLGT</sequence>
<evidence type="ECO:0000256" key="3">
    <source>
        <dbReference type="SAM" id="SignalP"/>
    </source>
</evidence>
<dbReference type="InterPro" id="IPR018114">
    <property type="entry name" value="TRYPSIN_HIS"/>
</dbReference>
<reference evidence="5 6" key="1">
    <citation type="submission" date="2023-09" db="EMBL/GenBank/DDBJ databases">
        <title>Genomes of two closely related lineages of the louse Polyplax serrata with different host specificities.</title>
        <authorList>
            <person name="Martinu J."/>
            <person name="Tarabai H."/>
            <person name="Stefka J."/>
            <person name="Hypsa V."/>
        </authorList>
    </citation>
    <scope>NUCLEOTIDE SEQUENCE [LARGE SCALE GENOMIC DNA]</scope>
    <source>
        <strain evidence="5">98ZLc_SE</strain>
    </source>
</reference>
<evidence type="ECO:0000313" key="6">
    <source>
        <dbReference type="Proteomes" id="UP001359485"/>
    </source>
</evidence>
<accession>A0ABR1AVX4</accession>
<dbReference type="InterPro" id="IPR001314">
    <property type="entry name" value="Peptidase_S1A"/>
</dbReference>
<evidence type="ECO:0000313" key="5">
    <source>
        <dbReference type="EMBL" id="KAK6628070.1"/>
    </source>
</evidence>
<keyword evidence="1" id="KW-1015">Disulfide bond</keyword>
<keyword evidence="2" id="KW-0720">Serine protease</keyword>
<feature type="signal peptide" evidence="3">
    <location>
        <begin position="1"/>
        <end position="21"/>
    </location>
</feature>
<dbReference type="PROSITE" id="PS00135">
    <property type="entry name" value="TRYPSIN_SER"/>
    <property type="match status" value="1"/>
</dbReference>
<dbReference type="EMBL" id="JAWJWF010000045">
    <property type="protein sequence ID" value="KAK6628070.1"/>
    <property type="molecule type" value="Genomic_DNA"/>
</dbReference>
<name>A0ABR1AVX4_POLSC</name>
<dbReference type="CDD" id="cd00190">
    <property type="entry name" value="Tryp_SPc"/>
    <property type="match status" value="1"/>
</dbReference>
<evidence type="ECO:0000259" key="4">
    <source>
        <dbReference type="PROSITE" id="PS50240"/>
    </source>
</evidence>
<proteinExistence type="predicted"/>
<dbReference type="InterPro" id="IPR043504">
    <property type="entry name" value="Peptidase_S1_PA_chymotrypsin"/>
</dbReference>
<dbReference type="PANTHER" id="PTHR24252:SF7">
    <property type="entry name" value="HYALIN"/>
    <property type="match status" value="1"/>
</dbReference>
<keyword evidence="2" id="KW-0378">Hydrolase</keyword>
<evidence type="ECO:0000256" key="1">
    <source>
        <dbReference type="ARBA" id="ARBA00023157"/>
    </source>
</evidence>
<dbReference type="PROSITE" id="PS00134">
    <property type="entry name" value="TRYPSIN_HIS"/>
    <property type="match status" value="1"/>
</dbReference>
<keyword evidence="2" id="KW-0645">Protease</keyword>
<feature type="domain" description="Peptidase S1" evidence="4">
    <location>
        <begin position="72"/>
        <end position="316"/>
    </location>
</feature>
<keyword evidence="3" id="KW-0732">Signal</keyword>
<dbReference type="InterPro" id="IPR001254">
    <property type="entry name" value="Trypsin_dom"/>
</dbReference>
<organism evidence="5 6">
    <name type="scientific">Polyplax serrata</name>
    <name type="common">Common mouse louse</name>
    <dbReference type="NCBI Taxonomy" id="468196"/>
    <lineage>
        <taxon>Eukaryota</taxon>
        <taxon>Metazoa</taxon>
        <taxon>Ecdysozoa</taxon>
        <taxon>Arthropoda</taxon>
        <taxon>Hexapoda</taxon>
        <taxon>Insecta</taxon>
        <taxon>Pterygota</taxon>
        <taxon>Neoptera</taxon>
        <taxon>Paraneoptera</taxon>
        <taxon>Psocodea</taxon>
        <taxon>Troctomorpha</taxon>
        <taxon>Phthiraptera</taxon>
        <taxon>Anoplura</taxon>
        <taxon>Polyplacidae</taxon>
        <taxon>Polyplax</taxon>
    </lineage>
</organism>
<comment type="caution">
    <text evidence="5">The sequence shown here is derived from an EMBL/GenBank/DDBJ whole genome shotgun (WGS) entry which is preliminary data.</text>
</comment>
<keyword evidence="6" id="KW-1185">Reference proteome</keyword>
<gene>
    <name evidence="5" type="ORF">RUM44_010552</name>
</gene>
<dbReference type="PANTHER" id="PTHR24252">
    <property type="entry name" value="ACROSIN-RELATED"/>
    <property type="match status" value="1"/>
</dbReference>
<dbReference type="PRINTS" id="PR00722">
    <property type="entry name" value="CHYMOTRYPSIN"/>
</dbReference>
<protein>
    <recommendedName>
        <fullName evidence="4">Peptidase S1 domain-containing protein</fullName>
    </recommendedName>
</protein>
<dbReference type="SMART" id="SM00020">
    <property type="entry name" value="Tryp_SPc"/>
    <property type="match status" value="1"/>
</dbReference>
<dbReference type="Proteomes" id="UP001359485">
    <property type="component" value="Unassembled WGS sequence"/>
</dbReference>
<dbReference type="Pfam" id="PF00089">
    <property type="entry name" value="Trypsin"/>
    <property type="match status" value="1"/>
</dbReference>
<dbReference type="Gene3D" id="2.40.10.10">
    <property type="entry name" value="Trypsin-like serine proteases"/>
    <property type="match status" value="1"/>
</dbReference>
<evidence type="ECO:0000256" key="2">
    <source>
        <dbReference type="RuleBase" id="RU363034"/>
    </source>
</evidence>
<feature type="chain" id="PRO_5047482130" description="Peptidase S1 domain-containing protein" evidence="3">
    <location>
        <begin position="22"/>
        <end position="320"/>
    </location>
</feature>
<dbReference type="InterPro" id="IPR009003">
    <property type="entry name" value="Peptidase_S1_PA"/>
</dbReference>
<dbReference type="PROSITE" id="PS50240">
    <property type="entry name" value="TRYPSIN_DOM"/>
    <property type="match status" value="1"/>
</dbReference>